<dbReference type="EMBL" id="AP028127">
    <property type="protein sequence ID" value="BEH91294.1"/>
    <property type="molecule type" value="Genomic_DNA"/>
</dbReference>
<name>A0ABN6ZE37_9FIRM</name>
<protein>
    <submittedName>
        <fullName evidence="1">Uncharacterized protein</fullName>
    </submittedName>
</protein>
<organism evidence="1 2">
    <name type="scientific">Turicibacter faecis</name>
    <dbReference type="NCBI Taxonomy" id="2963365"/>
    <lineage>
        <taxon>Bacteria</taxon>
        <taxon>Bacillati</taxon>
        <taxon>Bacillota</taxon>
        <taxon>Erysipelotrichia</taxon>
        <taxon>Erysipelotrichales</taxon>
        <taxon>Turicibacteraceae</taxon>
        <taxon>Turicibacter</taxon>
    </lineage>
</organism>
<proteinExistence type="predicted"/>
<dbReference type="Proteomes" id="UP001432099">
    <property type="component" value="Chromosome"/>
</dbReference>
<sequence>MKSEELIKILKMVERRIITAEQAQQLIKTIEQSYESINGQTYRYLNININQFEETESLMTFRIPVSLASSVLKIEVVKQELLKYADIDYDQLLLFIEKKALGDFVNILTQTEKTRIWIE</sequence>
<gene>
    <name evidence="1" type="ORF">T23_13960</name>
</gene>
<evidence type="ECO:0000313" key="1">
    <source>
        <dbReference type="EMBL" id="BEH91294.1"/>
    </source>
</evidence>
<accession>A0ABN6ZE37</accession>
<keyword evidence="2" id="KW-1185">Reference proteome</keyword>
<dbReference type="RefSeq" id="WP_161830874.1">
    <property type="nucleotide sequence ID" value="NZ_AP028127.1"/>
</dbReference>
<evidence type="ECO:0000313" key="2">
    <source>
        <dbReference type="Proteomes" id="UP001432099"/>
    </source>
</evidence>
<reference evidence="1" key="1">
    <citation type="journal article" date="2024" name="Int. J. Syst. Evol. Microbiol.">
        <title>Turicibacter faecis sp. nov., isolated from faeces of heart failure mouse model.</title>
        <authorList>
            <person name="Imamura Y."/>
            <person name="Motooka D."/>
            <person name="Nakajima Y."/>
            <person name="Ito S."/>
            <person name="Kitakaze M."/>
            <person name="Iida T."/>
            <person name="Nakamura S."/>
        </authorList>
    </citation>
    <scope>NUCLEOTIDE SEQUENCE</scope>
    <source>
        <strain evidence="1">TC023</strain>
    </source>
</reference>